<proteinExistence type="predicted"/>
<keyword evidence="2" id="KW-1185">Reference proteome</keyword>
<dbReference type="AlphaFoldDB" id="A0A423WJB0"/>
<dbReference type="Proteomes" id="UP000284375">
    <property type="component" value="Unassembled WGS sequence"/>
</dbReference>
<evidence type="ECO:0000313" key="2">
    <source>
        <dbReference type="Proteomes" id="UP000284375"/>
    </source>
</evidence>
<dbReference type="STRING" id="252740.A0A423WJB0"/>
<dbReference type="OrthoDB" id="4367324at2759"/>
<reference evidence="1 2" key="1">
    <citation type="submission" date="2015-09" db="EMBL/GenBank/DDBJ databases">
        <title>Host preference determinants of Valsa canker pathogens revealed by comparative genomics.</title>
        <authorList>
            <person name="Yin Z."/>
            <person name="Huang L."/>
        </authorList>
    </citation>
    <scope>NUCLEOTIDE SEQUENCE [LARGE SCALE GENOMIC DNA]</scope>
    <source>
        <strain evidence="1 2">YSFL</strain>
    </source>
</reference>
<protein>
    <submittedName>
        <fullName evidence="1">Uncharacterized protein</fullName>
    </submittedName>
</protein>
<name>A0A423WJB0_CYTCH</name>
<dbReference type="EMBL" id="LJZO01000003">
    <property type="protein sequence ID" value="ROW03523.1"/>
    <property type="molecule type" value="Genomic_DNA"/>
</dbReference>
<accession>A0A423WJB0</accession>
<organism evidence="1 2">
    <name type="scientific">Cytospora chrysosperma</name>
    <name type="common">Cytospora canker fungus</name>
    <name type="synonym">Sphaeria chrysosperma</name>
    <dbReference type="NCBI Taxonomy" id="252740"/>
    <lineage>
        <taxon>Eukaryota</taxon>
        <taxon>Fungi</taxon>
        <taxon>Dikarya</taxon>
        <taxon>Ascomycota</taxon>
        <taxon>Pezizomycotina</taxon>
        <taxon>Sordariomycetes</taxon>
        <taxon>Sordariomycetidae</taxon>
        <taxon>Diaporthales</taxon>
        <taxon>Cytosporaceae</taxon>
        <taxon>Cytospora</taxon>
    </lineage>
</organism>
<evidence type="ECO:0000313" key="1">
    <source>
        <dbReference type="EMBL" id="ROW03523.1"/>
    </source>
</evidence>
<sequence>MAGQSTTLRHILSQQKPLVPCTTTATKNQSLKAWPTFDGSVTVWAEFTLKNLNESYGHVLDFAVPEQMLLVPRPDQALAGVVISRAEDINHLISWNHRLMQPTLQFAKSHLRLHPGVILHHRYSTADKSALASLPGGPKRLAVDHVIALDDYPGPALVVGIGRPSSKWSGRRLMSQLNKPAKALLWPLRQLANICSNAQTRYGYIQTDEEMVVCCFSEGLEGWKVAIMPVPWSRHGVDVLTTELALWWLCMLAMSAHHHRAIVGEREMVKINDWDVVYLDEQRGWVRRHPYSNVEIPTSPPPPLDYSTRFPGNAAAGPGPHHAHDWFNIGPSAYGDLANIVDLNAANTDDLNFDGRDLYSLDLPTFPSFR</sequence>
<gene>
    <name evidence="1" type="ORF">VSDG_01347</name>
</gene>
<comment type="caution">
    <text evidence="1">The sequence shown here is derived from an EMBL/GenBank/DDBJ whole genome shotgun (WGS) entry which is preliminary data.</text>
</comment>